<accession>A0A8S5RYY1</accession>
<proteinExistence type="predicted"/>
<evidence type="ECO:0000256" key="1">
    <source>
        <dbReference type="SAM" id="Coils"/>
    </source>
</evidence>
<organism evidence="2">
    <name type="scientific">Siphoviridae sp. ctWdm1</name>
    <dbReference type="NCBI Taxonomy" id="2827883"/>
    <lineage>
        <taxon>Viruses</taxon>
        <taxon>Duplodnaviria</taxon>
        <taxon>Heunggongvirae</taxon>
        <taxon>Uroviricota</taxon>
        <taxon>Caudoviricetes</taxon>
    </lineage>
</organism>
<name>A0A8S5RYY1_9CAUD</name>
<reference evidence="2" key="1">
    <citation type="journal article" date="2021" name="Proc. Natl. Acad. Sci. U.S.A.">
        <title>A Catalog of Tens of Thousands of Viruses from Human Metagenomes Reveals Hidden Associations with Chronic Diseases.</title>
        <authorList>
            <person name="Tisza M.J."/>
            <person name="Buck C.B."/>
        </authorList>
    </citation>
    <scope>NUCLEOTIDE SEQUENCE</scope>
    <source>
        <strain evidence="2">CtWdm1</strain>
    </source>
</reference>
<feature type="coiled-coil region" evidence="1">
    <location>
        <begin position="69"/>
        <end position="96"/>
    </location>
</feature>
<keyword evidence="1" id="KW-0175">Coiled coil</keyword>
<sequence>MKRRKRDSELIKASQYLDSLWEKKEDYLLAVKELDNLKNNGSVKATIYGAEGGHSNGINRDTSNFIVLIENHEKLVNDKKEEYLSLKTEIESIVQKLSQSSYRIIIRAIYLVNMSLEEVAYRYHHTYRTTQRIHNKALREIYKIKFSKKMSYDVV</sequence>
<dbReference type="EMBL" id="BK032509">
    <property type="protein sequence ID" value="DAF43594.1"/>
    <property type="molecule type" value="Genomic_DNA"/>
</dbReference>
<dbReference type="InterPro" id="IPR013324">
    <property type="entry name" value="RNA_pol_sigma_r3/r4-like"/>
</dbReference>
<protein>
    <submittedName>
        <fullName evidence="2">Uncharacterized protein</fullName>
    </submittedName>
</protein>
<dbReference type="SUPFAM" id="SSF88659">
    <property type="entry name" value="Sigma3 and sigma4 domains of RNA polymerase sigma factors"/>
    <property type="match status" value="1"/>
</dbReference>
<evidence type="ECO:0000313" key="2">
    <source>
        <dbReference type="EMBL" id="DAF43594.1"/>
    </source>
</evidence>